<dbReference type="STRING" id="5539.A0A3E2GRL4"/>
<evidence type="ECO:0000259" key="6">
    <source>
        <dbReference type="PROSITE" id="PS50261"/>
    </source>
</evidence>
<evidence type="ECO:0000313" key="8">
    <source>
        <dbReference type="Proteomes" id="UP000258309"/>
    </source>
</evidence>
<feature type="transmembrane region" description="Helical" evidence="5">
    <location>
        <begin position="251"/>
        <end position="271"/>
    </location>
</feature>
<feature type="domain" description="G-protein coupled receptors family 2 profile 2" evidence="6">
    <location>
        <begin position="216"/>
        <end position="393"/>
    </location>
</feature>
<evidence type="ECO:0000256" key="3">
    <source>
        <dbReference type="ARBA" id="ARBA00022989"/>
    </source>
</evidence>
<proteinExistence type="predicted"/>
<dbReference type="Proteomes" id="UP000258309">
    <property type="component" value="Unassembled WGS sequence"/>
</dbReference>
<dbReference type="PANTHER" id="PTHR23112:SF0">
    <property type="entry name" value="TRANSMEMBRANE PROTEIN 116"/>
    <property type="match status" value="1"/>
</dbReference>
<keyword evidence="3 5" id="KW-1133">Transmembrane helix</keyword>
<dbReference type="Gene3D" id="1.20.1070.10">
    <property type="entry name" value="Rhodopsin 7-helix transmembrane proteins"/>
    <property type="match status" value="1"/>
</dbReference>
<evidence type="ECO:0000313" key="7">
    <source>
        <dbReference type="EMBL" id="RFU23784.1"/>
    </source>
</evidence>
<evidence type="ECO:0000256" key="2">
    <source>
        <dbReference type="ARBA" id="ARBA00022692"/>
    </source>
</evidence>
<evidence type="ECO:0000256" key="5">
    <source>
        <dbReference type="SAM" id="Phobius"/>
    </source>
</evidence>
<reference evidence="7 8" key="1">
    <citation type="submission" date="2018-05" db="EMBL/GenBank/DDBJ databases">
        <title>Draft genome sequence of Scytalidium lignicola DSM 105466, a ubiquitous saprotrophic fungus.</title>
        <authorList>
            <person name="Buettner E."/>
            <person name="Gebauer A.M."/>
            <person name="Hofrichter M."/>
            <person name="Liers C."/>
            <person name="Kellner H."/>
        </authorList>
    </citation>
    <scope>NUCLEOTIDE SEQUENCE [LARGE SCALE GENOMIC DNA]</scope>
    <source>
        <strain evidence="7 8">DSM 105466</strain>
    </source>
</reference>
<feature type="non-terminal residue" evidence="7">
    <location>
        <position position="635"/>
    </location>
</feature>
<sequence>MLCQIANKKRKDQKAAWVAWCKKEALRKKAIKQLPRNVIEVLKLYKEYTPPPFIEPGKELIDQKPSITPPTDLADIPFHRPPQMLIQQLIRTNFAKPEPLEELQQEEVVEEGGVSDALMESYIRLDLEGEIGYSSSNFSDSGDSLDSEELDESGYVKLWLYLRTIEFLSVERPLLYSLLPGSADRINERSTPVHKVGQVHTPHLDDMLNEQQLFAISVTERVCSAVSLISASTTVVTFLSRSAFRKPINRLIFYALWGNIVLNVATLISRSGLQHGTGSSLCQFQAFLVQWFFPADTLWALCIACNVYLRFFYRYNSEQLRRLEWRYVLLCYSLPFIPAFTLLFIQTPGRGRVYGSAVFECWISLPWDTLRIAVLYGPVWLTIVVTFAIYVRVGLYIYSQIKQRRALGMTGDWIEDVSRIADTSTTERYVMRPAPSCPYQDHSQADESGTLRQETVSERSINRHSGASELIRVPSSINRLSTLIDPRYLSFGLNYAAAFVIPLQGFWNSIIFITISRREFKALFGQLHDSIALRVRTTMVLPRVQKTIESHGETVEALSAEDYFEGVGGPGVAQDGVGLVGVFGAGGKGDEHCLGDLLRATMDFDGYRGAAETPLDVLAVVDAMTGDIGSMDEEG</sequence>
<feature type="transmembrane region" description="Helical" evidence="5">
    <location>
        <begin position="291"/>
        <end position="313"/>
    </location>
</feature>
<evidence type="ECO:0000256" key="1">
    <source>
        <dbReference type="ARBA" id="ARBA00004141"/>
    </source>
</evidence>
<dbReference type="GO" id="GO:0007166">
    <property type="term" value="P:cell surface receptor signaling pathway"/>
    <property type="evidence" value="ECO:0007669"/>
    <property type="project" value="InterPro"/>
</dbReference>
<gene>
    <name evidence="7" type="ORF">B7463_g12554</name>
</gene>
<keyword evidence="8" id="KW-1185">Reference proteome</keyword>
<dbReference type="AlphaFoldDB" id="A0A3E2GRL4"/>
<dbReference type="InterPro" id="IPR017981">
    <property type="entry name" value="GPCR_2-like_7TM"/>
</dbReference>
<organism evidence="7 8">
    <name type="scientific">Scytalidium lignicola</name>
    <name type="common">Hyphomycete</name>
    <dbReference type="NCBI Taxonomy" id="5539"/>
    <lineage>
        <taxon>Eukaryota</taxon>
        <taxon>Fungi</taxon>
        <taxon>Dikarya</taxon>
        <taxon>Ascomycota</taxon>
        <taxon>Pezizomycotina</taxon>
        <taxon>Leotiomycetes</taxon>
        <taxon>Leotiomycetes incertae sedis</taxon>
        <taxon>Scytalidium</taxon>
    </lineage>
</organism>
<dbReference type="Pfam" id="PF00002">
    <property type="entry name" value="7tm_2"/>
    <property type="match status" value="1"/>
</dbReference>
<comment type="caution">
    <text evidence="7">The sequence shown here is derived from an EMBL/GenBank/DDBJ whole genome shotgun (WGS) entry which is preliminary data.</text>
</comment>
<dbReference type="GO" id="GO:0007189">
    <property type="term" value="P:adenylate cyclase-activating G protein-coupled receptor signaling pathway"/>
    <property type="evidence" value="ECO:0007669"/>
    <property type="project" value="TreeGrafter"/>
</dbReference>
<accession>A0A3E2GRL4</accession>
<dbReference type="EMBL" id="NCSJ02000611">
    <property type="protein sequence ID" value="RFU23784.1"/>
    <property type="molecule type" value="Genomic_DNA"/>
</dbReference>
<dbReference type="GO" id="GO:0005886">
    <property type="term" value="C:plasma membrane"/>
    <property type="evidence" value="ECO:0007669"/>
    <property type="project" value="TreeGrafter"/>
</dbReference>
<protein>
    <recommendedName>
        <fullName evidence="6">G-protein coupled receptors family 2 profile 2 domain-containing protein</fullName>
    </recommendedName>
</protein>
<name>A0A3E2GRL4_SCYLI</name>
<feature type="transmembrane region" description="Helical" evidence="5">
    <location>
        <begin position="375"/>
        <end position="398"/>
    </location>
</feature>
<dbReference type="OrthoDB" id="18453at2759"/>
<comment type="subcellular location">
    <subcellularLocation>
        <location evidence="1">Membrane</location>
        <topology evidence="1">Multi-pass membrane protein</topology>
    </subcellularLocation>
</comment>
<feature type="transmembrane region" description="Helical" evidence="5">
    <location>
        <begin position="488"/>
        <end position="507"/>
    </location>
</feature>
<dbReference type="InterPro" id="IPR000832">
    <property type="entry name" value="GPCR_2_secretin-like"/>
</dbReference>
<feature type="transmembrane region" description="Helical" evidence="5">
    <location>
        <begin position="325"/>
        <end position="345"/>
    </location>
</feature>
<dbReference type="PROSITE" id="PS50261">
    <property type="entry name" value="G_PROTEIN_RECEP_F2_4"/>
    <property type="match status" value="1"/>
</dbReference>
<keyword evidence="4 5" id="KW-0472">Membrane</keyword>
<dbReference type="SUPFAM" id="SSF81321">
    <property type="entry name" value="Family A G protein-coupled receptor-like"/>
    <property type="match status" value="1"/>
</dbReference>
<feature type="non-terminal residue" evidence="7">
    <location>
        <position position="1"/>
    </location>
</feature>
<dbReference type="GO" id="GO:0004930">
    <property type="term" value="F:G protein-coupled receptor activity"/>
    <property type="evidence" value="ECO:0007669"/>
    <property type="project" value="InterPro"/>
</dbReference>
<dbReference type="PANTHER" id="PTHR23112">
    <property type="entry name" value="G PROTEIN-COUPLED RECEPTOR 157-RELATED"/>
    <property type="match status" value="1"/>
</dbReference>
<evidence type="ECO:0000256" key="4">
    <source>
        <dbReference type="ARBA" id="ARBA00023136"/>
    </source>
</evidence>
<keyword evidence="2 5" id="KW-0812">Transmembrane</keyword>